<dbReference type="GeneID" id="14882577"/>
<dbReference type="AlphaFoldDB" id="L7FJP1"/>
<dbReference type="OrthoDB" id="422220at2759"/>
<dbReference type="EMBL" id="KB207260">
    <property type="protein sequence ID" value="ELP83603.1"/>
    <property type="molecule type" value="Genomic_DNA"/>
</dbReference>
<dbReference type="RefSeq" id="XP_004182949.1">
    <property type="nucleotide sequence ID" value="XM_004182901.1"/>
</dbReference>
<evidence type="ECO:0000313" key="2">
    <source>
        <dbReference type="Proteomes" id="UP000014680"/>
    </source>
</evidence>
<protein>
    <submittedName>
        <fullName evidence="1">Uncharacterized protein</fullName>
    </submittedName>
</protein>
<reference evidence="1 2" key="1">
    <citation type="submission" date="2012-10" db="EMBL/GenBank/DDBJ databases">
        <authorList>
            <person name="Zafar N."/>
            <person name="Inman J."/>
            <person name="Hall N."/>
            <person name="Lorenzi H."/>
            <person name="Caler E."/>
        </authorList>
    </citation>
    <scope>NUCLEOTIDE SEQUENCE [LARGE SCALE GENOMIC DNA]</scope>
    <source>
        <strain evidence="1 2">IP1</strain>
    </source>
</reference>
<organism evidence="1 2">
    <name type="scientific">Entamoeba invadens IP1</name>
    <dbReference type="NCBI Taxonomy" id="370355"/>
    <lineage>
        <taxon>Eukaryota</taxon>
        <taxon>Amoebozoa</taxon>
        <taxon>Evosea</taxon>
        <taxon>Archamoebae</taxon>
        <taxon>Mastigamoebida</taxon>
        <taxon>Entamoebidae</taxon>
        <taxon>Entamoeba</taxon>
    </lineage>
</organism>
<dbReference type="KEGG" id="eiv:EIN_000360"/>
<accession>L7FJP1</accession>
<evidence type="ECO:0000313" key="1">
    <source>
        <dbReference type="EMBL" id="ELP83603.1"/>
    </source>
</evidence>
<proteinExistence type="predicted"/>
<dbReference type="VEuPathDB" id="AmoebaDB:EIN_000360"/>
<dbReference type="Proteomes" id="UP000014680">
    <property type="component" value="Unassembled WGS sequence"/>
</dbReference>
<name>L7FJP1_ENTIV</name>
<sequence length="91" mass="10704">MSAKILSITERPKNFPKTDFLTRYLIVLHILFGALQNRETVAAKETKPIETKIKEFVILIRWNDINSEKIKDQVEKSNRKLYGFKKSTMTF</sequence>
<keyword evidence="2" id="KW-1185">Reference proteome</keyword>
<gene>
    <name evidence="1" type="ORF">EIN_000360</name>
</gene>